<evidence type="ECO:0000313" key="1">
    <source>
        <dbReference type="EMBL" id="EJZ64719.1"/>
    </source>
</evidence>
<dbReference type="Proteomes" id="UP000006044">
    <property type="component" value="Unassembled WGS sequence"/>
</dbReference>
<dbReference type="EMBL" id="ADLE01000008">
    <property type="protein sequence ID" value="EJZ64719.1"/>
    <property type="molecule type" value="Genomic_DNA"/>
</dbReference>
<gene>
    <name evidence="1" type="ORF">HMPREF9448_01201</name>
</gene>
<keyword evidence="2" id="KW-1185">Reference proteome</keyword>
<dbReference type="GeneID" id="77848493"/>
<dbReference type="eggNOG" id="ENOG5033P4R">
    <property type="taxonomic scope" value="Bacteria"/>
</dbReference>
<proteinExistence type="predicted"/>
<dbReference type="HOGENOM" id="CLU_1632047_0_0_10"/>
<reference evidence="1 2" key="1">
    <citation type="submission" date="2012-08" db="EMBL/GenBank/DDBJ databases">
        <title>The Genome Sequence of Barnesiella intestinihominis YIT 11860.</title>
        <authorList>
            <consortium name="The Broad Institute Genome Sequencing Platform"/>
            <person name="Earl A."/>
            <person name="Ward D."/>
            <person name="Feldgarden M."/>
            <person name="Gevers D."/>
            <person name="Morotomi M."/>
            <person name="Walker B."/>
            <person name="Young S.K."/>
            <person name="Zeng Q."/>
            <person name="Gargeya S."/>
            <person name="Fitzgerald M."/>
            <person name="Haas B."/>
            <person name="Abouelleil A."/>
            <person name="Alvarado L."/>
            <person name="Arachchi H.M."/>
            <person name="Berlin A.M."/>
            <person name="Chapman S.B."/>
            <person name="Goldberg J."/>
            <person name="Griggs A."/>
            <person name="Gujja S."/>
            <person name="Hansen M."/>
            <person name="Howarth C."/>
            <person name="Imamovic A."/>
            <person name="Larimer J."/>
            <person name="McCowen C."/>
            <person name="Montmayeur A."/>
            <person name="Murphy C."/>
            <person name="Neiman D."/>
            <person name="Pearson M."/>
            <person name="Priest M."/>
            <person name="Roberts A."/>
            <person name="Saif S."/>
            <person name="Shea T."/>
            <person name="Sisk P."/>
            <person name="Sykes S."/>
            <person name="Wortman J."/>
            <person name="Nusbaum C."/>
            <person name="Birren B."/>
        </authorList>
    </citation>
    <scope>NUCLEOTIDE SEQUENCE [LARGE SCALE GENOMIC DNA]</scope>
    <source>
        <strain evidence="1 2">YIT 11860</strain>
    </source>
</reference>
<protein>
    <submittedName>
        <fullName evidence="1">Uncharacterized protein</fullName>
    </submittedName>
</protein>
<dbReference type="RefSeq" id="WP_008861687.1">
    <property type="nucleotide sequence ID" value="NZ_JH815204.1"/>
</dbReference>
<organism evidence="1 2">
    <name type="scientific">Barnesiella intestinihominis YIT 11860</name>
    <dbReference type="NCBI Taxonomy" id="742726"/>
    <lineage>
        <taxon>Bacteria</taxon>
        <taxon>Pseudomonadati</taxon>
        <taxon>Bacteroidota</taxon>
        <taxon>Bacteroidia</taxon>
        <taxon>Bacteroidales</taxon>
        <taxon>Barnesiellaceae</taxon>
        <taxon>Barnesiella</taxon>
    </lineage>
</organism>
<dbReference type="AlphaFoldDB" id="K0XAA6"/>
<name>K0XAA6_9BACT</name>
<sequence>MGKLELVIESENISIYSPKFDGETATEFEKFMFINRDLSYPQLKRDFDAIISVIKKMTDDCGARENLFRLEGGNIKAIPLCVSLRRKDRSVGTLRLYCIRISDKILVIGNGGIKRTDTFQEDPALLGIVNRLRQIEHQIFVESKKAHVNYYDFDKMKPIIETITI</sequence>
<accession>K0XAA6</accession>
<comment type="caution">
    <text evidence="1">The sequence shown here is derived from an EMBL/GenBank/DDBJ whole genome shotgun (WGS) entry which is preliminary data.</text>
</comment>
<evidence type="ECO:0000313" key="2">
    <source>
        <dbReference type="Proteomes" id="UP000006044"/>
    </source>
</evidence>
<dbReference type="OrthoDB" id="662471at2"/>
<dbReference type="STRING" id="742726.HMPREF9448_01201"/>